<accession>A0A1W1CY39</accession>
<gene>
    <name evidence="1" type="ORF">MNB_SM-5-504</name>
</gene>
<organism evidence="1">
    <name type="scientific">hydrothermal vent metagenome</name>
    <dbReference type="NCBI Taxonomy" id="652676"/>
    <lineage>
        <taxon>unclassified sequences</taxon>
        <taxon>metagenomes</taxon>
        <taxon>ecological metagenomes</taxon>
    </lineage>
</organism>
<protein>
    <recommendedName>
        <fullName evidence="2">Toxin-antitoxin system antitoxin subunit</fullName>
    </recommendedName>
</protein>
<evidence type="ECO:0000313" key="1">
    <source>
        <dbReference type="EMBL" id="SFV70689.1"/>
    </source>
</evidence>
<dbReference type="AlphaFoldDB" id="A0A1W1CY39"/>
<reference evidence="1" key="1">
    <citation type="submission" date="2016-10" db="EMBL/GenBank/DDBJ databases">
        <authorList>
            <person name="de Groot N.N."/>
        </authorList>
    </citation>
    <scope>NUCLEOTIDE SEQUENCE</scope>
</reference>
<dbReference type="EMBL" id="FPHH01000156">
    <property type="protein sequence ID" value="SFV70689.1"/>
    <property type="molecule type" value="Genomic_DNA"/>
</dbReference>
<evidence type="ECO:0008006" key="2">
    <source>
        <dbReference type="Google" id="ProtNLM"/>
    </source>
</evidence>
<dbReference type="SUPFAM" id="SSF81593">
    <property type="entry name" value="Nucleotidyltransferase substrate binding subunit/domain"/>
    <property type="match status" value="1"/>
</dbReference>
<proteinExistence type="predicted"/>
<dbReference type="Gene3D" id="1.20.120.330">
    <property type="entry name" value="Nucleotidyltransferases domain 2"/>
    <property type="match status" value="1"/>
</dbReference>
<name>A0A1W1CY39_9ZZZZ</name>
<sequence>MSKDIRYTFKEKMYECSKHIEKLKDAQAYLKETMPLTTERYLQIDKVTSSFIDQLNFRFSKLQDTMGESIFKSILILSQENVKKMTFLDILNRLEELEIVDKNEWLNLREIRNEIAHEYSFNQDEVVENINLIYQKTDKLIDIYSTINDFIIDKFDIK</sequence>